<gene>
    <name evidence="13" type="ORF">EVJ58_g3730</name>
</gene>
<dbReference type="GO" id="GO:0030150">
    <property type="term" value="P:protein import into mitochondrial matrix"/>
    <property type="evidence" value="ECO:0007669"/>
    <property type="project" value="TreeGrafter"/>
</dbReference>
<evidence type="ECO:0000256" key="6">
    <source>
        <dbReference type="ARBA" id="ARBA00022927"/>
    </source>
</evidence>
<keyword evidence="7 12" id="KW-1133">Transmembrane helix</keyword>
<feature type="coiled-coil region" evidence="11">
    <location>
        <begin position="661"/>
        <end position="688"/>
    </location>
</feature>
<evidence type="ECO:0000256" key="2">
    <source>
        <dbReference type="ARBA" id="ARBA00008444"/>
    </source>
</evidence>
<dbReference type="PANTHER" id="PTHR10485:SF0">
    <property type="entry name" value="AT05822P-RELATED"/>
    <property type="match status" value="1"/>
</dbReference>
<keyword evidence="9" id="KW-0496">Mitochondrion</keyword>
<keyword evidence="11" id="KW-0175">Coiled coil</keyword>
<evidence type="ECO:0000256" key="9">
    <source>
        <dbReference type="ARBA" id="ARBA00023128"/>
    </source>
</evidence>
<evidence type="ECO:0000256" key="4">
    <source>
        <dbReference type="ARBA" id="ARBA00022692"/>
    </source>
</evidence>
<dbReference type="GO" id="GO:0005744">
    <property type="term" value="C:TIM23 mitochondrial import inner membrane translocase complex"/>
    <property type="evidence" value="ECO:0007669"/>
    <property type="project" value="TreeGrafter"/>
</dbReference>
<evidence type="ECO:0000256" key="1">
    <source>
        <dbReference type="ARBA" id="ARBA00004448"/>
    </source>
</evidence>
<evidence type="ECO:0000313" key="13">
    <source>
        <dbReference type="EMBL" id="TFY62649.1"/>
    </source>
</evidence>
<keyword evidence="4 12" id="KW-0812">Transmembrane</keyword>
<evidence type="ECO:0000256" key="10">
    <source>
        <dbReference type="ARBA" id="ARBA00023136"/>
    </source>
</evidence>
<dbReference type="STRING" id="34475.A0A4Y9YNS5"/>
<name>A0A4Y9YNS5_9APHY</name>
<reference evidence="13 14" key="1">
    <citation type="submission" date="2019-01" db="EMBL/GenBank/DDBJ databases">
        <title>Genome sequencing of the rare red list fungi Fomitopsis rosea.</title>
        <authorList>
            <person name="Buettner E."/>
            <person name="Kellner H."/>
        </authorList>
    </citation>
    <scope>NUCLEOTIDE SEQUENCE [LARGE SCALE GENOMIC DNA]</scope>
    <source>
        <strain evidence="13 14">DSM 105464</strain>
    </source>
</reference>
<evidence type="ECO:0000256" key="8">
    <source>
        <dbReference type="ARBA" id="ARBA00023010"/>
    </source>
</evidence>
<keyword evidence="3" id="KW-0813">Transport</keyword>
<dbReference type="EMBL" id="SEKV01000158">
    <property type="protein sequence ID" value="TFY62649.1"/>
    <property type="molecule type" value="Genomic_DNA"/>
</dbReference>
<organism evidence="13 14">
    <name type="scientific">Rhodofomes roseus</name>
    <dbReference type="NCBI Taxonomy" id="34475"/>
    <lineage>
        <taxon>Eukaryota</taxon>
        <taxon>Fungi</taxon>
        <taxon>Dikarya</taxon>
        <taxon>Basidiomycota</taxon>
        <taxon>Agaricomycotina</taxon>
        <taxon>Agaricomycetes</taxon>
        <taxon>Polyporales</taxon>
        <taxon>Rhodofomes</taxon>
    </lineage>
</organism>
<feature type="transmembrane region" description="Helical" evidence="12">
    <location>
        <begin position="565"/>
        <end position="584"/>
    </location>
</feature>
<accession>A0A4Y9YNS5</accession>
<proteinExistence type="inferred from homology"/>
<evidence type="ECO:0000256" key="5">
    <source>
        <dbReference type="ARBA" id="ARBA00022792"/>
    </source>
</evidence>
<comment type="subcellular location">
    <subcellularLocation>
        <location evidence="1">Mitochondrion inner membrane</location>
        <topology evidence="1">Multi-pass membrane protein</topology>
    </subcellularLocation>
</comment>
<dbReference type="AlphaFoldDB" id="A0A4Y9YNS5"/>
<evidence type="ECO:0000313" key="14">
    <source>
        <dbReference type="Proteomes" id="UP000298390"/>
    </source>
</evidence>
<comment type="similarity">
    <text evidence="2">Belongs to the Tim17/Tim22/Tim23 family.</text>
</comment>
<evidence type="ECO:0000256" key="7">
    <source>
        <dbReference type="ARBA" id="ARBA00022989"/>
    </source>
</evidence>
<evidence type="ECO:0000256" key="3">
    <source>
        <dbReference type="ARBA" id="ARBA00022448"/>
    </source>
</evidence>
<dbReference type="GO" id="GO:0008320">
    <property type="term" value="F:protein transmembrane transporter activity"/>
    <property type="evidence" value="ECO:0007669"/>
    <property type="project" value="TreeGrafter"/>
</dbReference>
<comment type="caution">
    <text evidence="13">The sequence shown here is derived from an EMBL/GenBank/DDBJ whole genome shotgun (WGS) entry which is preliminary data.</text>
</comment>
<protein>
    <recommendedName>
        <fullName evidence="15">Transmembrane protein</fullName>
    </recommendedName>
</protein>
<evidence type="ECO:0008006" key="15">
    <source>
        <dbReference type="Google" id="ProtNLM"/>
    </source>
</evidence>
<feature type="transmembrane region" description="Helical" evidence="12">
    <location>
        <begin position="596"/>
        <end position="616"/>
    </location>
</feature>
<dbReference type="Pfam" id="PF02466">
    <property type="entry name" value="Tim17"/>
    <property type="match status" value="1"/>
</dbReference>
<sequence>MAHADHTRDPCPWVILSDFGSAFAMGAVGGTIWHGIKGARNSPRGDRLVGAMSVIKARAPVTGGNFGVWGGMFSTFDCAVKGWRQKEDMWNAIISGFLTGGCLAARTLKPKSAANDAGHRVLTVLHKARKLVPHVLPRKVHAPSEMSSLEFWERTLGRTYDDLCPTLESKQADRIRIAVFGCDEFSGARDLVAAILEEPFASEVQRKAVHSRWGAQSGSKGPVVIEYSTDSNGDSALQLRSAWLLQFSAPVKLLEFDSSSSKSAGSLPSSEDLLTADIPVIVCNPASTPLHTVLSAASEAALPLTHPNAVLVLTSTSGDERLVERLRAAFGHDLTILFVDPARALQGLRALSSSPSSPSAVQRYQDDFAGSNVPKLTQAISQTIPQLGSPAKAIEVVHAETARAVTQDALSACNAELGRAQDEVNVVCDGISSLRARMEEIRVRTPREVLGGIEGGNEVQRAVDQSRKDVKTVLDRLTWWKLLWKVDDVGDTVTDAVNRAWCRDLEYRVLLVRFPLPRPPKPTLTDLLIPNLPYGHHRLPPATLLPAAAAPLPHRAVCKSTAQRALIGMSGSVFGGVGVVWAGWAGQLGIIDMAMHAETVIGVGMLGAVAGVRWAVGRFERAKRKWLQDYDRVGDGLERDLRATLDQTINERVLVVSDKACDGLEQAVKKRTDEIAELKEAVDVLEDELSRTYQ</sequence>
<keyword evidence="6" id="KW-0653">Protein transport</keyword>
<evidence type="ECO:0000256" key="12">
    <source>
        <dbReference type="SAM" id="Phobius"/>
    </source>
</evidence>
<keyword evidence="5" id="KW-0999">Mitochondrion inner membrane</keyword>
<dbReference type="PANTHER" id="PTHR10485">
    <property type="entry name" value="MITOCHONDRIAL IMPORT INNER MEMBRANE TRANSLOCASE SUBUNIT TIM-17"/>
    <property type="match status" value="1"/>
</dbReference>
<keyword evidence="10 12" id="KW-0472">Membrane</keyword>
<evidence type="ECO:0000256" key="11">
    <source>
        <dbReference type="SAM" id="Coils"/>
    </source>
</evidence>
<dbReference type="Proteomes" id="UP000298390">
    <property type="component" value="Unassembled WGS sequence"/>
</dbReference>
<keyword evidence="8" id="KW-0811">Translocation</keyword>